<dbReference type="InterPro" id="IPR045098">
    <property type="entry name" value="Fyv10_fam"/>
</dbReference>
<dbReference type="SMART" id="SM00668">
    <property type="entry name" value="CTLH"/>
    <property type="match status" value="1"/>
</dbReference>
<evidence type="ECO:0000256" key="3">
    <source>
        <dbReference type="ARBA" id="ARBA00014384"/>
    </source>
</evidence>
<dbReference type="AlphaFoldDB" id="A0A7R8HBL7"/>
<reference evidence="12" key="1">
    <citation type="submission" date="2021-02" db="EMBL/GenBank/DDBJ databases">
        <authorList>
            <person name="Bekaert M."/>
        </authorList>
    </citation>
    <scope>NUCLEOTIDE SEQUENCE</scope>
    <source>
        <strain evidence="12">IoA-00</strain>
    </source>
</reference>
<gene>
    <name evidence="12" type="ORF">LSAA_13494</name>
</gene>
<dbReference type="GO" id="GO:0034657">
    <property type="term" value="C:GID complex"/>
    <property type="evidence" value="ECO:0007669"/>
    <property type="project" value="TreeGrafter"/>
</dbReference>
<evidence type="ECO:0000256" key="4">
    <source>
        <dbReference type="ARBA" id="ARBA00022490"/>
    </source>
</evidence>
<evidence type="ECO:0000256" key="5">
    <source>
        <dbReference type="ARBA" id="ARBA00022723"/>
    </source>
</evidence>
<evidence type="ECO:0000259" key="10">
    <source>
        <dbReference type="PROSITE" id="PS50897"/>
    </source>
</evidence>
<dbReference type="GO" id="GO:0061630">
    <property type="term" value="F:ubiquitin protein ligase activity"/>
    <property type="evidence" value="ECO:0007669"/>
    <property type="project" value="InterPro"/>
</dbReference>
<evidence type="ECO:0000313" key="12">
    <source>
        <dbReference type="EMBL" id="CAF2997023.1"/>
    </source>
</evidence>
<dbReference type="Proteomes" id="UP000675881">
    <property type="component" value="Chromosome 7"/>
</dbReference>
<dbReference type="PANTHER" id="PTHR12170">
    <property type="entry name" value="MACROPHAGE ERYTHROBLAST ATTACHER-RELATED"/>
    <property type="match status" value="1"/>
</dbReference>
<dbReference type="GO" id="GO:0008270">
    <property type="term" value="F:zinc ion binding"/>
    <property type="evidence" value="ECO:0007669"/>
    <property type="project" value="UniProtKB-KW"/>
</dbReference>
<dbReference type="InterPro" id="IPR024964">
    <property type="entry name" value="CTLH/CRA"/>
</dbReference>
<protein>
    <recommendedName>
        <fullName evidence="3">E3 ubiquitin-protein transferase MAEA</fullName>
    </recommendedName>
    <alternativeName>
        <fullName evidence="9">Macrophage erythroblast attacher</fullName>
    </alternativeName>
</protein>
<evidence type="ECO:0000256" key="9">
    <source>
        <dbReference type="ARBA" id="ARBA00029678"/>
    </source>
</evidence>
<dbReference type="EMBL" id="HG994586">
    <property type="protein sequence ID" value="CAF2997023.1"/>
    <property type="molecule type" value="Genomic_DNA"/>
</dbReference>
<keyword evidence="5" id="KW-0479">Metal-binding</keyword>
<dbReference type="Pfam" id="PF10607">
    <property type="entry name" value="CTLH"/>
    <property type="match status" value="1"/>
</dbReference>
<dbReference type="PROSITE" id="PS51867">
    <property type="entry name" value="ZF_RING_GID"/>
    <property type="match status" value="1"/>
</dbReference>
<proteinExistence type="predicted"/>
<evidence type="ECO:0000256" key="7">
    <source>
        <dbReference type="ARBA" id="ARBA00022833"/>
    </source>
</evidence>
<keyword evidence="6" id="KW-0863">Zinc-finger</keyword>
<keyword evidence="4" id="KW-0963">Cytoplasm</keyword>
<dbReference type="GO" id="GO:0043161">
    <property type="term" value="P:proteasome-mediated ubiquitin-dependent protein catabolic process"/>
    <property type="evidence" value="ECO:0007669"/>
    <property type="project" value="InterPro"/>
</dbReference>
<evidence type="ECO:0000256" key="2">
    <source>
        <dbReference type="ARBA" id="ARBA00004496"/>
    </source>
</evidence>
<evidence type="ECO:0000259" key="11">
    <source>
        <dbReference type="PROSITE" id="PS51867"/>
    </source>
</evidence>
<dbReference type="CDD" id="cd16659">
    <property type="entry name" value="RING-Ubox_Emp"/>
    <property type="match status" value="1"/>
</dbReference>
<organism evidence="12 13">
    <name type="scientific">Lepeophtheirus salmonis</name>
    <name type="common">Salmon louse</name>
    <name type="synonym">Caligus salmonis</name>
    <dbReference type="NCBI Taxonomy" id="72036"/>
    <lineage>
        <taxon>Eukaryota</taxon>
        <taxon>Metazoa</taxon>
        <taxon>Ecdysozoa</taxon>
        <taxon>Arthropoda</taxon>
        <taxon>Crustacea</taxon>
        <taxon>Multicrustacea</taxon>
        <taxon>Hexanauplia</taxon>
        <taxon>Copepoda</taxon>
        <taxon>Siphonostomatoida</taxon>
        <taxon>Caligidae</taxon>
        <taxon>Lepeophtheirus</taxon>
    </lineage>
</organism>
<evidence type="ECO:0000256" key="6">
    <source>
        <dbReference type="ARBA" id="ARBA00022771"/>
    </source>
</evidence>
<dbReference type="GO" id="GO:0016363">
    <property type="term" value="C:nuclear matrix"/>
    <property type="evidence" value="ECO:0007669"/>
    <property type="project" value="UniProtKB-SubCell"/>
</dbReference>
<evidence type="ECO:0000256" key="8">
    <source>
        <dbReference type="ARBA" id="ARBA00023057"/>
    </source>
</evidence>
<name>A0A7R8HBL7_LEPSM</name>
<dbReference type="InterPro" id="IPR006594">
    <property type="entry name" value="LisH"/>
</dbReference>
<sequence>MPKEAKNQVLVNIYMNTNLFNAILMTIGIYIIWMDFALFVDLSRSHHLINTTTSHYSVFRPLTIKILIQGPTNHYIDGPLSHATLYFTNIAAYLSGDGISVSSVFVAGLASKCISNIGSLKIRHLGVLLYKVRDYLDALDGDVARYHCKETRACINIQHLYGEFQNTSRLPSRPLAKHPTLKVPYEILNKRFRATQKVLDREVCQITPSLGLEVDLSTNVSTAMETLTFLEEKLKSLQAKSSEASEDELSAAQNCLKRVEHLTEGCSTGDIPSDSWKKVRLDRMLVEYFLRSGFYQTAIKLADSGNHILLTNMTSIIIFNIYNRDITDLTNIHLFLVAKEVEDDLALKDVTKCLAWCHDNKSKLRKMKSTLEFDMRLQEFIELIKKNKKMDAIRHARKHLATEDQEQLSTVQRAMALLVFPTDTIISPYLALQVGLSALKTPMCYRSVKERNTECPVCEPCLNNLAKNLPNAHCSHSRLICHITGTPLNEHNPPLMLPNGYVYGEQALVKMADENDGQVICPRTKEIYPFRDCEKVYVIVIHAKLRNGTLNFVPSKTKMIKN</sequence>
<feature type="domain" description="CTLH" evidence="10">
    <location>
        <begin position="338"/>
        <end position="391"/>
    </location>
</feature>
<dbReference type="PROSITE" id="PS50897">
    <property type="entry name" value="CTLH"/>
    <property type="match status" value="1"/>
</dbReference>
<keyword evidence="8" id="KW-0265">Erythrocyte maturation</keyword>
<dbReference type="InterPro" id="IPR044063">
    <property type="entry name" value="ZF_RING_GID"/>
</dbReference>
<accession>A0A7R8HBL7</accession>
<dbReference type="PROSITE" id="PS50896">
    <property type="entry name" value="LISH"/>
    <property type="match status" value="1"/>
</dbReference>
<dbReference type="PANTHER" id="PTHR12170:SF2">
    <property type="entry name" value="E3 UBIQUITIN-PROTEIN TRANSFERASE MAEA"/>
    <property type="match status" value="1"/>
</dbReference>
<keyword evidence="13" id="KW-1185">Reference proteome</keyword>
<evidence type="ECO:0000256" key="1">
    <source>
        <dbReference type="ARBA" id="ARBA00004109"/>
    </source>
</evidence>
<feature type="domain" description="RING-Gid-type" evidence="11">
    <location>
        <begin position="455"/>
        <end position="524"/>
    </location>
</feature>
<keyword evidence="7" id="KW-0862">Zinc</keyword>
<comment type="subcellular location">
    <subcellularLocation>
        <location evidence="2">Cytoplasm</location>
    </subcellularLocation>
    <subcellularLocation>
        <location evidence="1">Nucleus matrix</location>
    </subcellularLocation>
</comment>
<dbReference type="GO" id="GO:0005737">
    <property type="term" value="C:cytoplasm"/>
    <property type="evidence" value="ECO:0007669"/>
    <property type="project" value="UniProtKB-SubCell"/>
</dbReference>
<dbReference type="InterPro" id="IPR006595">
    <property type="entry name" value="CTLH_C"/>
</dbReference>
<evidence type="ECO:0000313" key="13">
    <source>
        <dbReference type="Proteomes" id="UP000675881"/>
    </source>
</evidence>
<dbReference type="OrthoDB" id="6359380at2759"/>
<dbReference type="GO" id="GO:0043249">
    <property type="term" value="P:erythrocyte maturation"/>
    <property type="evidence" value="ECO:0007669"/>
    <property type="project" value="UniProtKB-KW"/>
</dbReference>